<dbReference type="OrthoDB" id="3227343at2759"/>
<dbReference type="AlphaFoldDB" id="A0A165GZ69"/>
<gene>
    <name evidence="1" type="ORF">EXIGLDRAFT_569724</name>
</gene>
<reference evidence="1 2" key="1">
    <citation type="journal article" date="2016" name="Mol. Biol. Evol.">
        <title>Comparative Genomics of Early-Diverging Mushroom-Forming Fungi Provides Insights into the Origins of Lignocellulose Decay Capabilities.</title>
        <authorList>
            <person name="Nagy L.G."/>
            <person name="Riley R."/>
            <person name="Tritt A."/>
            <person name="Adam C."/>
            <person name="Daum C."/>
            <person name="Floudas D."/>
            <person name="Sun H."/>
            <person name="Yadav J.S."/>
            <person name="Pangilinan J."/>
            <person name="Larsson K.H."/>
            <person name="Matsuura K."/>
            <person name="Barry K."/>
            <person name="Labutti K."/>
            <person name="Kuo R."/>
            <person name="Ohm R.A."/>
            <person name="Bhattacharya S.S."/>
            <person name="Shirouzu T."/>
            <person name="Yoshinaga Y."/>
            <person name="Martin F.M."/>
            <person name="Grigoriev I.V."/>
            <person name="Hibbett D.S."/>
        </authorList>
    </citation>
    <scope>NUCLEOTIDE SEQUENCE [LARGE SCALE GENOMIC DNA]</scope>
    <source>
        <strain evidence="1 2">HHB12029</strain>
    </source>
</reference>
<proteinExistence type="predicted"/>
<accession>A0A165GZ69</accession>
<evidence type="ECO:0000313" key="2">
    <source>
        <dbReference type="Proteomes" id="UP000077266"/>
    </source>
</evidence>
<organism evidence="1 2">
    <name type="scientific">Exidia glandulosa HHB12029</name>
    <dbReference type="NCBI Taxonomy" id="1314781"/>
    <lineage>
        <taxon>Eukaryota</taxon>
        <taxon>Fungi</taxon>
        <taxon>Dikarya</taxon>
        <taxon>Basidiomycota</taxon>
        <taxon>Agaricomycotina</taxon>
        <taxon>Agaricomycetes</taxon>
        <taxon>Auriculariales</taxon>
        <taxon>Exidiaceae</taxon>
        <taxon>Exidia</taxon>
    </lineage>
</organism>
<dbReference type="EMBL" id="KV426032">
    <property type="protein sequence ID" value="KZV91215.1"/>
    <property type="molecule type" value="Genomic_DNA"/>
</dbReference>
<protein>
    <submittedName>
        <fullName evidence="1">Uncharacterized protein</fullName>
    </submittedName>
</protein>
<feature type="non-terminal residue" evidence="1">
    <location>
        <position position="80"/>
    </location>
</feature>
<keyword evidence="2" id="KW-1185">Reference proteome</keyword>
<sequence>GVREFVSIARRNLSAAHDHIIAARTFQTHYANKRRRIEPVLAVGDKVYLSTKNLSMPKGRARSLIPLFIGPYPILEANPE</sequence>
<evidence type="ECO:0000313" key="1">
    <source>
        <dbReference type="EMBL" id="KZV91215.1"/>
    </source>
</evidence>
<dbReference type="Proteomes" id="UP000077266">
    <property type="component" value="Unassembled WGS sequence"/>
</dbReference>
<dbReference type="STRING" id="1314781.A0A165GZ69"/>
<dbReference type="InParanoid" id="A0A165GZ69"/>
<feature type="non-terminal residue" evidence="1">
    <location>
        <position position="1"/>
    </location>
</feature>
<name>A0A165GZ69_EXIGL</name>